<protein>
    <submittedName>
        <fullName evidence="1">Uncharacterized protein</fullName>
    </submittedName>
</protein>
<dbReference type="EMBL" id="GEMB01007844">
    <property type="protein sequence ID" value="JAR95609.1"/>
    <property type="molecule type" value="Transcribed_RNA"/>
</dbReference>
<reference evidence="1" key="1">
    <citation type="submission" date="2016-04" db="EMBL/GenBank/DDBJ databases">
        <authorList>
            <person name="Calderon-Fernandez G.M.Sr."/>
        </authorList>
    </citation>
    <scope>NUCLEOTIDE SEQUENCE</scope>
    <source>
        <strain evidence="1">Int1</strain>
        <tissue evidence="1">Integument</tissue>
    </source>
</reference>
<reference evidence="1" key="2">
    <citation type="journal article" date="2017" name="J. Med. Entomol.">
        <title>Transcriptome Analysis of the Triatoma infestans (Hemiptera: Reduviidae) Integument.</title>
        <authorList>
            <person name="Calderon-Fernandez G.M."/>
            <person name="Moriconi D.E."/>
            <person name="Dulbecco A.B."/>
            <person name="Juarez M.P."/>
        </authorList>
    </citation>
    <scope>NUCLEOTIDE SEQUENCE</scope>
    <source>
        <strain evidence="1">Int1</strain>
        <tissue evidence="1">Integument</tissue>
    </source>
</reference>
<name>A0A170U5I1_TRIIF</name>
<organism evidence="1">
    <name type="scientific">Triatoma infestans</name>
    <name type="common">Assassin bug</name>
    <dbReference type="NCBI Taxonomy" id="30076"/>
    <lineage>
        <taxon>Eukaryota</taxon>
        <taxon>Metazoa</taxon>
        <taxon>Ecdysozoa</taxon>
        <taxon>Arthropoda</taxon>
        <taxon>Hexapoda</taxon>
        <taxon>Insecta</taxon>
        <taxon>Pterygota</taxon>
        <taxon>Neoptera</taxon>
        <taxon>Paraneoptera</taxon>
        <taxon>Hemiptera</taxon>
        <taxon>Heteroptera</taxon>
        <taxon>Panheteroptera</taxon>
        <taxon>Cimicomorpha</taxon>
        <taxon>Reduviidae</taxon>
        <taxon>Triatominae</taxon>
        <taxon>Triatoma</taxon>
    </lineage>
</organism>
<sequence length="85" mass="9791">MENKDSASSMTIPVKGKELREWDIGYEIIMRNDRSGVTAVQNEEETWERSSGLLSGVKWTDLKLTWNNGFLSLINKNNEETIFHT</sequence>
<evidence type="ECO:0000313" key="1">
    <source>
        <dbReference type="EMBL" id="JAR95609.1"/>
    </source>
</evidence>
<dbReference type="AlphaFoldDB" id="A0A170U5I1"/>
<proteinExistence type="predicted"/>
<accession>A0A170U5I1</accession>